<dbReference type="EMBL" id="ASPP01018250">
    <property type="protein sequence ID" value="ETO16441.1"/>
    <property type="molecule type" value="Genomic_DNA"/>
</dbReference>
<comment type="caution">
    <text evidence="2">The sequence shown here is derived from an EMBL/GenBank/DDBJ whole genome shotgun (WGS) entry which is preliminary data.</text>
</comment>
<evidence type="ECO:0000313" key="3">
    <source>
        <dbReference type="Proteomes" id="UP000023152"/>
    </source>
</evidence>
<dbReference type="Proteomes" id="UP000023152">
    <property type="component" value="Unassembled WGS sequence"/>
</dbReference>
<dbReference type="AlphaFoldDB" id="X6MS15"/>
<evidence type="ECO:0000313" key="2">
    <source>
        <dbReference type="EMBL" id="ETO16441.1"/>
    </source>
</evidence>
<protein>
    <submittedName>
        <fullName evidence="2">Myb domain-containing protein</fullName>
    </submittedName>
</protein>
<organism evidence="2 3">
    <name type="scientific">Reticulomyxa filosa</name>
    <dbReference type="NCBI Taxonomy" id="46433"/>
    <lineage>
        <taxon>Eukaryota</taxon>
        <taxon>Sar</taxon>
        <taxon>Rhizaria</taxon>
        <taxon>Retaria</taxon>
        <taxon>Foraminifera</taxon>
        <taxon>Monothalamids</taxon>
        <taxon>Reticulomyxidae</taxon>
        <taxon>Reticulomyxa</taxon>
    </lineage>
</organism>
<proteinExistence type="predicted"/>
<feature type="transmembrane region" description="Helical" evidence="1">
    <location>
        <begin position="135"/>
        <end position="151"/>
    </location>
</feature>
<keyword evidence="1" id="KW-0812">Transmembrane</keyword>
<keyword evidence="1" id="KW-1133">Transmembrane helix</keyword>
<reference evidence="2 3" key="1">
    <citation type="journal article" date="2013" name="Curr. Biol.">
        <title>The Genome of the Foraminiferan Reticulomyxa filosa.</title>
        <authorList>
            <person name="Glockner G."/>
            <person name="Hulsmann N."/>
            <person name="Schleicher M."/>
            <person name="Noegel A.A."/>
            <person name="Eichinger L."/>
            <person name="Gallinger C."/>
            <person name="Pawlowski J."/>
            <person name="Sierra R."/>
            <person name="Euteneuer U."/>
            <person name="Pillet L."/>
            <person name="Moustafa A."/>
            <person name="Platzer M."/>
            <person name="Groth M."/>
            <person name="Szafranski K."/>
            <person name="Schliwa M."/>
        </authorList>
    </citation>
    <scope>NUCLEOTIDE SEQUENCE [LARGE SCALE GENOMIC DNA]</scope>
</reference>
<gene>
    <name evidence="2" type="ORF">RFI_20899</name>
</gene>
<feature type="non-terminal residue" evidence="2">
    <location>
        <position position="1"/>
    </location>
</feature>
<evidence type="ECO:0000256" key="1">
    <source>
        <dbReference type="SAM" id="Phobius"/>
    </source>
</evidence>
<name>X6MS15_RETFI</name>
<keyword evidence="3" id="KW-1185">Reference proteome</keyword>
<sequence length="152" mass="17532">FHAINSKAPECVFYICMELQNRASEMEVDEKEYSSVPKCEKKKKKKVEEWLNFGMQALESNDVAFSPLMKTLQQLRKIDESKKPFYQMALLLVATGVNVNMASLVESNNDSKYSLRPILPLSVAFKFCNNNNNNNNNIIIIIVYVFFCFVAW</sequence>
<keyword evidence="1" id="KW-0472">Membrane</keyword>
<accession>X6MS15</accession>